<feature type="region of interest" description="Disordered" evidence="11">
    <location>
        <begin position="1"/>
        <end position="81"/>
    </location>
</feature>
<evidence type="ECO:0000256" key="6">
    <source>
        <dbReference type="ARBA" id="ARBA00022691"/>
    </source>
</evidence>
<evidence type="ECO:0000256" key="3">
    <source>
        <dbReference type="ARBA" id="ARBA00022454"/>
    </source>
</evidence>
<evidence type="ECO:0000259" key="13">
    <source>
        <dbReference type="PROSITE" id="PS50280"/>
    </source>
</evidence>
<sequence>MSRSLRQTTLVFSADKPIGLDLGHKPKPPKNKRKQPKKKCPKVVIDSEVVTIDDTSDDQNDGIDEFPKNAHNECKPSTSKRKKCVDPEESAHKEVVTICDTTDDNIDANMDDPIPDVKQEVDSDSDAEEETVDKNLLLSDYDIPLELKLDLIQDCNENHVLVPALKTRKEVQMDCLSLGLELNIDDSDDESDDDCCVTYGAKYEVESIYEMGVNDKTKVIEYLVKWKNWAKEHNTWEPTSNLSQCKQLLQEFRHIHQLKDTQLMEMYHNYYKLKAIVEDICEKKLDMDVMTALLVAFNDISLKSFAYSKTSVRKLRIELKAKHLSRIDKISEITNTERRVIKMQELFNKLMNDLNLKKRFQSFDDFNEFYIKRKQTQHMLSKWENGMNKIIQKEREGQVIKLENYVDVDVPPHHFEYISKCKTFDSSIQISDDPPLYCENCEDCESPGSGCCVESNNTIIVYNRNKSTTIFDSRKYRNAIYECNSKCKCTQDCINRVVQKGRKHKIAIFKTDDNKGWGVRALEPIPKGSFVMEYIGEIITIEEADRRGRQYDAEGITYLFDL</sequence>
<feature type="compositionally biased region" description="Polar residues" evidence="11">
    <location>
        <begin position="1"/>
        <end position="11"/>
    </location>
</feature>
<evidence type="ECO:0000256" key="10">
    <source>
        <dbReference type="ARBA" id="ARBA00023328"/>
    </source>
</evidence>
<dbReference type="EMBL" id="OC875915">
    <property type="protein sequence ID" value="CAD7638807.1"/>
    <property type="molecule type" value="Genomic_DNA"/>
</dbReference>
<dbReference type="SUPFAM" id="SSF82199">
    <property type="entry name" value="SET domain"/>
    <property type="match status" value="1"/>
</dbReference>
<accession>A0A7R9LBU9</accession>
<feature type="domain" description="SET" evidence="13">
    <location>
        <begin position="504"/>
        <end position="562"/>
    </location>
</feature>
<comment type="subcellular location">
    <subcellularLocation>
        <location evidence="2">Chromosome</location>
        <location evidence="2">Centromere</location>
    </subcellularLocation>
    <subcellularLocation>
        <location evidence="1">Nucleus</location>
    </subcellularLocation>
</comment>
<organism evidence="15">
    <name type="scientific">Medioppia subpectinata</name>
    <dbReference type="NCBI Taxonomy" id="1979941"/>
    <lineage>
        <taxon>Eukaryota</taxon>
        <taxon>Metazoa</taxon>
        <taxon>Ecdysozoa</taxon>
        <taxon>Arthropoda</taxon>
        <taxon>Chelicerata</taxon>
        <taxon>Arachnida</taxon>
        <taxon>Acari</taxon>
        <taxon>Acariformes</taxon>
        <taxon>Sarcoptiformes</taxon>
        <taxon>Oribatida</taxon>
        <taxon>Brachypylina</taxon>
        <taxon>Oppioidea</taxon>
        <taxon>Oppiidae</taxon>
        <taxon>Medioppia</taxon>
    </lineage>
</organism>
<dbReference type="GO" id="GO:0046974">
    <property type="term" value="F:histone H3K9 methyltransferase activity"/>
    <property type="evidence" value="ECO:0007669"/>
    <property type="project" value="TreeGrafter"/>
</dbReference>
<dbReference type="CDD" id="cd00024">
    <property type="entry name" value="CD_CSD"/>
    <property type="match status" value="1"/>
</dbReference>
<keyword evidence="3" id="KW-0158">Chromosome</keyword>
<reference evidence="15" key="1">
    <citation type="submission" date="2020-11" db="EMBL/GenBank/DDBJ databases">
        <authorList>
            <person name="Tran Van P."/>
        </authorList>
    </citation>
    <scope>NUCLEOTIDE SEQUENCE</scope>
</reference>
<dbReference type="InterPro" id="IPR046341">
    <property type="entry name" value="SET_dom_sf"/>
</dbReference>
<dbReference type="Gene3D" id="2.40.50.40">
    <property type="match status" value="1"/>
</dbReference>
<evidence type="ECO:0000259" key="12">
    <source>
        <dbReference type="PROSITE" id="PS50013"/>
    </source>
</evidence>
<dbReference type="SMART" id="SM00298">
    <property type="entry name" value="CHROMO"/>
    <property type="match status" value="1"/>
</dbReference>
<evidence type="ECO:0000313" key="15">
    <source>
        <dbReference type="EMBL" id="CAD7638807.1"/>
    </source>
</evidence>
<dbReference type="OrthoDB" id="1045173at2759"/>
<dbReference type="PANTHER" id="PTHR46223">
    <property type="entry name" value="HISTONE-LYSINE N-METHYLTRANSFERASE SUV39H"/>
    <property type="match status" value="1"/>
</dbReference>
<evidence type="ECO:0000256" key="7">
    <source>
        <dbReference type="ARBA" id="ARBA00022723"/>
    </source>
</evidence>
<dbReference type="Pfam" id="PF05033">
    <property type="entry name" value="Pre-SET"/>
    <property type="match status" value="1"/>
</dbReference>
<feature type="compositionally biased region" description="Acidic residues" evidence="11">
    <location>
        <begin position="54"/>
        <end position="64"/>
    </location>
</feature>
<evidence type="ECO:0000256" key="1">
    <source>
        <dbReference type="ARBA" id="ARBA00004123"/>
    </source>
</evidence>
<dbReference type="GO" id="GO:0000775">
    <property type="term" value="C:chromosome, centromeric region"/>
    <property type="evidence" value="ECO:0007669"/>
    <property type="project" value="UniProtKB-SubCell"/>
</dbReference>
<evidence type="ECO:0008006" key="17">
    <source>
        <dbReference type="Google" id="ProtNLM"/>
    </source>
</evidence>
<dbReference type="SMART" id="SM00468">
    <property type="entry name" value="PreSET"/>
    <property type="match status" value="1"/>
</dbReference>
<keyword evidence="5" id="KW-0808">Transferase</keyword>
<dbReference type="AlphaFoldDB" id="A0A7R9LBU9"/>
<dbReference type="InterPro" id="IPR023780">
    <property type="entry name" value="Chromo_domain"/>
</dbReference>
<dbReference type="PROSITE" id="PS50280">
    <property type="entry name" value="SET"/>
    <property type="match status" value="1"/>
</dbReference>
<evidence type="ECO:0000256" key="11">
    <source>
        <dbReference type="SAM" id="MobiDB-lite"/>
    </source>
</evidence>
<dbReference type="GO" id="GO:0005634">
    <property type="term" value="C:nucleus"/>
    <property type="evidence" value="ECO:0007669"/>
    <property type="project" value="UniProtKB-SubCell"/>
</dbReference>
<keyword evidence="16" id="KW-1185">Reference proteome</keyword>
<dbReference type="GO" id="GO:0008270">
    <property type="term" value="F:zinc ion binding"/>
    <property type="evidence" value="ECO:0007669"/>
    <property type="project" value="InterPro"/>
</dbReference>
<evidence type="ECO:0000259" key="14">
    <source>
        <dbReference type="PROSITE" id="PS50867"/>
    </source>
</evidence>
<keyword evidence="9" id="KW-0539">Nucleus</keyword>
<feature type="compositionally biased region" description="Basic residues" evidence="11">
    <location>
        <begin position="25"/>
        <end position="41"/>
    </location>
</feature>
<dbReference type="GO" id="GO:0032259">
    <property type="term" value="P:methylation"/>
    <property type="evidence" value="ECO:0007669"/>
    <property type="project" value="UniProtKB-KW"/>
</dbReference>
<evidence type="ECO:0000256" key="2">
    <source>
        <dbReference type="ARBA" id="ARBA00004584"/>
    </source>
</evidence>
<name>A0A7R9LBU9_9ACAR</name>
<evidence type="ECO:0000256" key="8">
    <source>
        <dbReference type="ARBA" id="ARBA00022833"/>
    </source>
</evidence>
<keyword evidence="8" id="KW-0862">Zinc</keyword>
<dbReference type="Proteomes" id="UP000759131">
    <property type="component" value="Unassembled WGS sequence"/>
</dbReference>
<keyword evidence="10" id="KW-0137">Centromere</keyword>
<feature type="domain" description="Chromo" evidence="12">
    <location>
        <begin position="203"/>
        <end position="264"/>
    </location>
</feature>
<feature type="compositionally biased region" description="Basic and acidic residues" evidence="11">
    <location>
        <begin position="65"/>
        <end position="74"/>
    </location>
</feature>
<dbReference type="InterPro" id="IPR050973">
    <property type="entry name" value="H3K9_Histone-Lys_N-MTase"/>
</dbReference>
<feature type="domain" description="Pre-SET" evidence="14">
    <location>
        <begin position="437"/>
        <end position="501"/>
    </location>
</feature>
<keyword evidence="7" id="KW-0479">Metal-binding</keyword>
<evidence type="ECO:0000256" key="5">
    <source>
        <dbReference type="ARBA" id="ARBA00022679"/>
    </source>
</evidence>
<dbReference type="EMBL" id="CAJPIZ010021340">
    <property type="protein sequence ID" value="CAG2117592.1"/>
    <property type="molecule type" value="Genomic_DNA"/>
</dbReference>
<dbReference type="InterPro" id="IPR007728">
    <property type="entry name" value="Pre-SET_dom"/>
</dbReference>
<evidence type="ECO:0000313" key="16">
    <source>
        <dbReference type="Proteomes" id="UP000759131"/>
    </source>
</evidence>
<feature type="non-terminal residue" evidence="15">
    <location>
        <position position="1"/>
    </location>
</feature>
<evidence type="ECO:0000256" key="9">
    <source>
        <dbReference type="ARBA" id="ARBA00023242"/>
    </source>
</evidence>
<proteinExistence type="predicted"/>
<dbReference type="Pfam" id="PF00385">
    <property type="entry name" value="Chromo"/>
    <property type="match status" value="1"/>
</dbReference>
<dbReference type="Pfam" id="PF00856">
    <property type="entry name" value="SET"/>
    <property type="match status" value="1"/>
</dbReference>
<keyword evidence="4" id="KW-0489">Methyltransferase</keyword>
<dbReference type="PANTHER" id="PTHR46223:SF4">
    <property type="entry name" value="HISTONE-LYSINE N-METHYLTRANSFERASE-RELATED"/>
    <property type="match status" value="1"/>
</dbReference>
<dbReference type="InterPro" id="IPR001214">
    <property type="entry name" value="SET_dom"/>
</dbReference>
<dbReference type="Gene3D" id="2.170.270.10">
    <property type="entry name" value="SET domain"/>
    <property type="match status" value="1"/>
</dbReference>
<evidence type="ECO:0000256" key="4">
    <source>
        <dbReference type="ARBA" id="ARBA00022603"/>
    </source>
</evidence>
<dbReference type="InterPro" id="IPR016197">
    <property type="entry name" value="Chromo-like_dom_sf"/>
</dbReference>
<dbReference type="PROSITE" id="PS50867">
    <property type="entry name" value="PRE_SET"/>
    <property type="match status" value="1"/>
</dbReference>
<dbReference type="PROSITE" id="PS50013">
    <property type="entry name" value="CHROMO_2"/>
    <property type="match status" value="1"/>
</dbReference>
<dbReference type="PROSITE" id="PS00598">
    <property type="entry name" value="CHROMO_1"/>
    <property type="match status" value="1"/>
</dbReference>
<gene>
    <name evidence="15" type="ORF">OSB1V03_LOCUS17545</name>
</gene>
<keyword evidence="6" id="KW-0949">S-adenosyl-L-methionine</keyword>
<protein>
    <recommendedName>
        <fullName evidence="17">Histone-lysine N-methyltransferase</fullName>
    </recommendedName>
</protein>
<dbReference type="SUPFAM" id="SSF54160">
    <property type="entry name" value="Chromo domain-like"/>
    <property type="match status" value="1"/>
</dbReference>
<dbReference type="InterPro" id="IPR023779">
    <property type="entry name" value="Chromodomain_CS"/>
</dbReference>
<dbReference type="InterPro" id="IPR000953">
    <property type="entry name" value="Chromo/chromo_shadow_dom"/>
</dbReference>